<feature type="transmembrane region" description="Helical" evidence="6">
    <location>
        <begin position="60"/>
        <end position="78"/>
    </location>
</feature>
<dbReference type="OrthoDB" id="3648309at2759"/>
<dbReference type="InterPro" id="IPR051633">
    <property type="entry name" value="AceTr"/>
</dbReference>
<evidence type="ECO:0000256" key="5">
    <source>
        <dbReference type="ARBA" id="ARBA00023136"/>
    </source>
</evidence>
<evidence type="ECO:0000256" key="1">
    <source>
        <dbReference type="ARBA" id="ARBA00004141"/>
    </source>
</evidence>
<keyword evidence="5 6" id="KW-0472">Membrane</keyword>
<sequence>MAIFCGGIAQLLAGMWEFPRGNVFGRTAFTPYGAFWLAYATIHIPGSGILAAYEDKPELTDAIGIFLVAWTIVTIASLRKTASFIALFGFLTVTFACLAAGDLARAQGATKARGALGVITAFFAYYIGLSELLAAEDMAVAHLPFGVFLKRGD</sequence>
<comment type="caution">
    <text evidence="7">The sequence shown here is derived from an EMBL/GenBank/DDBJ whole genome shotgun (WGS) entry which is preliminary data.</text>
</comment>
<keyword evidence="8" id="KW-1185">Reference proteome</keyword>
<organism evidence="7 8">
    <name type="scientific">Psilocybe cf. subviscida</name>
    <dbReference type="NCBI Taxonomy" id="2480587"/>
    <lineage>
        <taxon>Eukaryota</taxon>
        <taxon>Fungi</taxon>
        <taxon>Dikarya</taxon>
        <taxon>Basidiomycota</taxon>
        <taxon>Agaricomycotina</taxon>
        <taxon>Agaricomycetes</taxon>
        <taxon>Agaricomycetidae</taxon>
        <taxon>Agaricales</taxon>
        <taxon>Agaricineae</taxon>
        <taxon>Strophariaceae</taxon>
        <taxon>Psilocybe</taxon>
    </lineage>
</organism>
<evidence type="ECO:0000313" key="7">
    <source>
        <dbReference type="EMBL" id="KAF5310284.1"/>
    </source>
</evidence>
<evidence type="ECO:0008006" key="9">
    <source>
        <dbReference type="Google" id="ProtNLM"/>
    </source>
</evidence>
<comment type="subcellular location">
    <subcellularLocation>
        <location evidence="1">Membrane</location>
        <topology evidence="1">Multi-pass membrane protein</topology>
    </subcellularLocation>
</comment>
<evidence type="ECO:0000256" key="3">
    <source>
        <dbReference type="ARBA" id="ARBA00022692"/>
    </source>
</evidence>
<evidence type="ECO:0000256" key="2">
    <source>
        <dbReference type="ARBA" id="ARBA00005587"/>
    </source>
</evidence>
<feature type="transmembrane region" description="Helical" evidence="6">
    <location>
        <begin position="115"/>
        <end position="135"/>
    </location>
</feature>
<protein>
    <recommendedName>
        <fullName evidence="9">Gpr1 family protein</fullName>
    </recommendedName>
</protein>
<feature type="transmembrane region" description="Helical" evidence="6">
    <location>
        <begin position="35"/>
        <end position="53"/>
    </location>
</feature>
<evidence type="ECO:0000256" key="6">
    <source>
        <dbReference type="SAM" id="Phobius"/>
    </source>
</evidence>
<evidence type="ECO:0000313" key="8">
    <source>
        <dbReference type="Proteomes" id="UP000567179"/>
    </source>
</evidence>
<dbReference type="Proteomes" id="UP000567179">
    <property type="component" value="Unassembled WGS sequence"/>
</dbReference>
<feature type="transmembrane region" description="Helical" evidence="6">
    <location>
        <begin position="84"/>
        <end position="103"/>
    </location>
</feature>
<dbReference type="GO" id="GO:0015123">
    <property type="term" value="F:acetate transmembrane transporter activity"/>
    <property type="evidence" value="ECO:0007669"/>
    <property type="project" value="TreeGrafter"/>
</dbReference>
<comment type="similarity">
    <text evidence="2">Belongs to the acetate uptake transporter (AceTr) (TC 2.A.96) family.</text>
</comment>
<name>A0A8H5ASX3_9AGAR</name>
<accession>A0A8H5ASX3</accession>
<dbReference type="PANTHER" id="PTHR31123:SF1">
    <property type="entry name" value="ACCUMULATION OF DYADS PROTEIN 2-RELATED"/>
    <property type="match status" value="1"/>
</dbReference>
<dbReference type="Pfam" id="PF01184">
    <property type="entry name" value="Gpr1_Fun34_YaaH"/>
    <property type="match status" value="1"/>
</dbReference>
<reference evidence="7 8" key="1">
    <citation type="journal article" date="2020" name="ISME J.">
        <title>Uncovering the hidden diversity of litter-decomposition mechanisms in mushroom-forming fungi.</title>
        <authorList>
            <person name="Floudas D."/>
            <person name="Bentzer J."/>
            <person name="Ahren D."/>
            <person name="Johansson T."/>
            <person name="Persson P."/>
            <person name="Tunlid A."/>
        </authorList>
    </citation>
    <scope>NUCLEOTIDE SEQUENCE [LARGE SCALE GENOMIC DNA]</scope>
    <source>
        <strain evidence="7 8">CBS 101986</strain>
    </source>
</reference>
<dbReference type="AlphaFoldDB" id="A0A8H5ASX3"/>
<keyword evidence="4 6" id="KW-1133">Transmembrane helix</keyword>
<dbReference type="InterPro" id="IPR000791">
    <property type="entry name" value="Gpr1/Fun34/SatP-like"/>
</dbReference>
<dbReference type="NCBIfam" id="NF038013">
    <property type="entry name" value="AceTr_1"/>
    <property type="match status" value="1"/>
</dbReference>
<dbReference type="EMBL" id="JAACJJ010000058">
    <property type="protein sequence ID" value="KAF5310284.1"/>
    <property type="molecule type" value="Genomic_DNA"/>
</dbReference>
<proteinExistence type="inferred from homology"/>
<gene>
    <name evidence="7" type="ORF">D9619_010496</name>
</gene>
<dbReference type="PANTHER" id="PTHR31123">
    <property type="entry name" value="ACCUMULATION OF DYADS PROTEIN 2-RELATED"/>
    <property type="match status" value="1"/>
</dbReference>
<keyword evidence="3 6" id="KW-0812">Transmembrane</keyword>
<dbReference type="GO" id="GO:0005886">
    <property type="term" value="C:plasma membrane"/>
    <property type="evidence" value="ECO:0007669"/>
    <property type="project" value="TreeGrafter"/>
</dbReference>
<evidence type="ECO:0000256" key="4">
    <source>
        <dbReference type="ARBA" id="ARBA00022989"/>
    </source>
</evidence>